<dbReference type="EMBL" id="CP006763">
    <property type="protein sequence ID" value="AGY75595.1"/>
    <property type="molecule type" value="Genomic_DNA"/>
</dbReference>
<dbReference type="Gene3D" id="3.20.20.210">
    <property type="match status" value="1"/>
</dbReference>
<keyword evidence="3" id="KW-1185">Reference proteome</keyword>
<accession>A0ABN4BE35</accession>
<dbReference type="PANTHER" id="PTHR47099:SF1">
    <property type="entry name" value="METHYLCOBAMIDE:COM METHYLTRANSFERASE MTBA"/>
    <property type="match status" value="1"/>
</dbReference>
<dbReference type="InterPro" id="IPR038071">
    <property type="entry name" value="UROD/MetE-like_sf"/>
</dbReference>
<sequence>MKTSQELYNERLTRIKKAIALEKPDRTPVIPYADAFLANVAGVKLSDYVSNLEISNKVQIDGAKMFRFDGSSGTFSNAAMMGMIFFSNIKLPGRELPDNTLWQVDEREYMTVDDYDTIIDKGFEEFQNNFYASKINVDFQKTQEIITKAPQFNKNMRDEGYPLYYAGTISHPVDYLSGGRTMAKFMVDIRRIPEKVEAVMDIITDANIKAMKQSIQNAVDPISVFVAMGRGCPDFYNPKLWERFIWNPLKKITYAVIETGLTANFHIDANWQRSLDYFKDFPKGTCVFETDGTTDIYKIKEKLGDRMCIKGDVQAAKLTLGTPDEIYNYSTQLIKDMGRGFILASGCGIPPNARPENVKAMVAAALGK</sequence>
<evidence type="ECO:0000259" key="1">
    <source>
        <dbReference type="Pfam" id="PF01208"/>
    </source>
</evidence>
<feature type="domain" description="Uroporphyrinogen decarboxylase (URO-D)" evidence="1">
    <location>
        <begin position="178"/>
        <end position="365"/>
    </location>
</feature>
<gene>
    <name evidence="2" type="ORF">CAETHG_1370</name>
</gene>
<dbReference type="SUPFAM" id="SSF51726">
    <property type="entry name" value="UROD/MetE-like"/>
    <property type="match status" value="1"/>
</dbReference>
<reference evidence="3" key="1">
    <citation type="journal article" date="2014" name="Biotechnol. Biofuels">
        <title>Comparison of single-molecule sequencing and hybrid approaches for finishing the genome of Clostridium autoethanogenum and analysis of CRISPR systems in industrial relevant Clostridia.</title>
        <authorList>
            <person name="Brown S.D."/>
            <person name="Nagaraju S."/>
            <person name="Utturkar S."/>
            <person name="De Tissera S."/>
            <person name="Segovia S."/>
            <person name="Mitchell W."/>
            <person name="Land M.L."/>
            <person name="Dassanayake A."/>
            <person name="Kopke M."/>
        </authorList>
    </citation>
    <scope>NUCLEOTIDE SEQUENCE [LARGE SCALE GENOMIC DNA]</scope>
    <source>
        <strain evidence="3">DSM 10061</strain>
    </source>
</reference>
<protein>
    <submittedName>
        <fullName evidence="2">Uroporphyrinogen-III decarboxylase</fullName>
    </submittedName>
</protein>
<name>A0ABN4BE35_9CLOT</name>
<dbReference type="PANTHER" id="PTHR47099">
    <property type="entry name" value="METHYLCOBAMIDE:COM METHYLTRANSFERASE MTBA"/>
    <property type="match status" value="1"/>
</dbReference>
<organism evidence="2 3">
    <name type="scientific">Clostridium autoethanogenum DSM 10061</name>
    <dbReference type="NCBI Taxonomy" id="1341692"/>
    <lineage>
        <taxon>Bacteria</taxon>
        <taxon>Bacillati</taxon>
        <taxon>Bacillota</taxon>
        <taxon>Clostridia</taxon>
        <taxon>Eubacteriales</taxon>
        <taxon>Clostridiaceae</taxon>
        <taxon>Clostridium</taxon>
    </lineage>
</organism>
<proteinExistence type="predicted"/>
<dbReference type="RefSeq" id="WP_013240097.1">
    <property type="nucleotide sequence ID" value="NC_022592.1"/>
</dbReference>
<dbReference type="InterPro" id="IPR000257">
    <property type="entry name" value="Uroporphyrinogen_deCOase"/>
</dbReference>
<dbReference type="InterPro" id="IPR052024">
    <property type="entry name" value="Methanogen_methyltrans"/>
</dbReference>
<evidence type="ECO:0000313" key="3">
    <source>
        <dbReference type="Proteomes" id="UP000017590"/>
    </source>
</evidence>
<dbReference type="Proteomes" id="UP000017590">
    <property type="component" value="Chromosome"/>
</dbReference>
<dbReference type="Pfam" id="PF01208">
    <property type="entry name" value="URO-D"/>
    <property type="match status" value="1"/>
</dbReference>
<evidence type="ECO:0000313" key="2">
    <source>
        <dbReference type="EMBL" id="AGY75595.1"/>
    </source>
</evidence>